<evidence type="ECO:0000256" key="3">
    <source>
        <dbReference type="ARBA" id="ARBA00013252"/>
    </source>
</evidence>
<dbReference type="PANTHER" id="PTHR12599:SF0">
    <property type="entry name" value="PTERIN-4-ALPHA-CARBINOLAMINE DEHYDRATASE"/>
    <property type="match status" value="1"/>
</dbReference>
<evidence type="ECO:0000256" key="4">
    <source>
        <dbReference type="ARBA" id="ARBA00023239"/>
    </source>
</evidence>
<dbReference type="Pfam" id="PF01329">
    <property type="entry name" value="Pterin_4a"/>
    <property type="match status" value="1"/>
</dbReference>
<dbReference type="EC" id="4.2.1.96" evidence="3"/>
<comment type="caution">
    <text evidence="5">The sequence shown here is derived from an EMBL/GenBank/DDBJ whole genome shotgun (WGS) entry which is preliminary data.</text>
</comment>
<dbReference type="PANTHER" id="PTHR12599">
    <property type="entry name" value="PTERIN-4-ALPHA-CARBINOLAMINE DEHYDRATASE"/>
    <property type="match status" value="1"/>
</dbReference>
<name>A0ABR5A2G2_9BACL</name>
<dbReference type="InterPro" id="IPR001533">
    <property type="entry name" value="Pterin_deHydtase"/>
</dbReference>
<evidence type="ECO:0000313" key="6">
    <source>
        <dbReference type="Proteomes" id="UP000054526"/>
    </source>
</evidence>
<evidence type="ECO:0000256" key="1">
    <source>
        <dbReference type="ARBA" id="ARBA00001554"/>
    </source>
</evidence>
<dbReference type="Gene3D" id="3.30.1360.20">
    <property type="entry name" value="Transcriptional coactivator/pterin dehydratase"/>
    <property type="match status" value="1"/>
</dbReference>
<dbReference type="Proteomes" id="UP000054526">
    <property type="component" value="Unassembled WGS sequence"/>
</dbReference>
<evidence type="ECO:0000256" key="2">
    <source>
        <dbReference type="ARBA" id="ARBA00006472"/>
    </source>
</evidence>
<protein>
    <recommendedName>
        <fullName evidence="3">4a-hydroxytetrahydrobiopterin dehydratase</fullName>
        <ecNumber evidence="3">4.2.1.96</ecNumber>
    </recommendedName>
</protein>
<dbReference type="CDD" id="cd00488">
    <property type="entry name" value="PCD_DCoH"/>
    <property type="match status" value="1"/>
</dbReference>
<dbReference type="NCBIfam" id="NF002017">
    <property type="entry name" value="PRK00823.1-2"/>
    <property type="match status" value="1"/>
</dbReference>
<dbReference type="EMBL" id="JXAL01000029">
    <property type="protein sequence ID" value="KIL34587.1"/>
    <property type="molecule type" value="Genomic_DNA"/>
</dbReference>
<keyword evidence="4" id="KW-0456">Lyase</keyword>
<sequence>MLNEQELQEGLSELSGWSVEEGKWLVKKYRFPSFPEAIAFVNKVAGIAEKMNHHPFIAIDYRKVTLRITSWNSGGLTALDINSAKDYDQ</sequence>
<reference evidence="5 6" key="1">
    <citation type="submission" date="2014-12" db="EMBL/GenBank/DDBJ databases">
        <title>Draft genome sequence of Cohnella kolymensis strain B-2846.</title>
        <authorList>
            <person name="Karlyshev A.V."/>
            <person name="Kudryashova E.B."/>
        </authorList>
    </citation>
    <scope>NUCLEOTIDE SEQUENCE [LARGE SCALE GENOMIC DNA]</scope>
    <source>
        <strain evidence="5 6">VKM B-2846</strain>
    </source>
</reference>
<gene>
    <name evidence="5" type="ORF">SD71_18880</name>
</gene>
<dbReference type="SUPFAM" id="SSF55248">
    <property type="entry name" value="PCD-like"/>
    <property type="match status" value="1"/>
</dbReference>
<organism evidence="5 6">
    <name type="scientific">Cohnella kolymensis</name>
    <dbReference type="NCBI Taxonomy" id="1590652"/>
    <lineage>
        <taxon>Bacteria</taxon>
        <taxon>Bacillati</taxon>
        <taxon>Bacillota</taxon>
        <taxon>Bacilli</taxon>
        <taxon>Bacillales</taxon>
        <taxon>Paenibacillaceae</taxon>
        <taxon>Cohnella</taxon>
    </lineage>
</organism>
<proteinExistence type="inferred from homology"/>
<evidence type="ECO:0000313" key="5">
    <source>
        <dbReference type="EMBL" id="KIL34587.1"/>
    </source>
</evidence>
<comment type="catalytic activity">
    <reaction evidence="1">
        <text>(4aS,6R)-4a-hydroxy-L-erythro-5,6,7,8-tetrahydrobiopterin = (6R)-L-erythro-6,7-dihydrobiopterin + H2O</text>
        <dbReference type="Rhea" id="RHEA:11920"/>
        <dbReference type="ChEBI" id="CHEBI:15377"/>
        <dbReference type="ChEBI" id="CHEBI:15642"/>
        <dbReference type="ChEBI" id="CHEBI:43120"/>
        <dbReference type="EC" id="4.2.1.96"/>
    </reaction>
</comment>
<dbReference type="InterPro" id="IPR036428">
    <property type="entry name" value="PCD_sf"/>
</dbReference>
<comment type="similarity">
    <text evidence="2">Belongs to the pterin-4-alpha-carbinolamine dehydratase family.</text>
</comment>
<keyword evidence="6" id="KW-1185">Reference proteome</keyword>
<accession>A0ABR5A2G2</accession>